<dbReference type="AlphaFoldDB" id="A0A9D1J286"/>
<evidence type="ECO:0000313" key="1">
    <source>
        <dbReference type="EMBL" id="HIR58103.1"/>
    </source>
</evidence>
<gene>
    <name evidence="1" type="ORF">IAA54_10585</name>
</gene>
<sequence length="155" mass="17795">MVEIESYMQRLLDRLRQEFGGRLVYVRLQGTKDYYGTLRDLVPAYTRQDIVGFVKICAGNLYHELCHRYVFEDAAQNKSCFPGTCKQVFYLLQAAHYLRTGRYAATKQALLDDTAGIDKEVLQLSIDPKNGNSFDFPSAFALVFGWCRGILKENF</sequence>
<dbReference type="Proteomes" id="UP000886785">
    <property type="component" value="Unassembled WGS sequence"/>
</dbReference>
<comment type="caution">
    <text evidence="1">The sequence shown here is derived from an EMBL/GenBank/DDBJ whole genome shotgun (WGS) entry which is preliminary data.</text>
</comment>
<reference evidence="1" key="1">
    <citation type="submission" date="2020-10" db="EMBL/GenBank/DDBJ databases">
        <authorList>
            <person name="Gilroy R."/>
        </authorList>
    </citation>
    <scope>NUCLEOTIDE SEQUENCE</scope>
    <source>
        <strain evidence="1">ChiSjej1B19-7085</strain>
    </source>
</reference>
<protein>
    <submittedName>
        <fullName evidence="1">Uncharacterized protein</fullName>
    </submittedName>
</protein>
<reference evidence="1" key="2">
    <citation type="journal article" date="2021" name="PeerJ">
        <title>Extensive microbial diversity within the chicken gut microbiome revealed by metagenomics and culture.</title>
        <authorList>
            <person name="Gilroy R."/>
            <person name="Ravi A."/>
            <person name="Getino M."/>
            <person name="Pursley I."/>
            <person name="Horton D.L."/>
            <person name="Alikhan N.F."/>
            <person name="Baker D."/>
            <person name="Gharbi K."/>
            <person name="Hall N."/>
            <person name="Watson M."/>
            <person name="Adriaenssens E.M."/>
            <person name="Foster-Nyarko E."/>
            <person name="Jarju S."/>
            <person name="Secka A."/>
            <person name="Antonio M."/>
            <person name="Oren A."/>
            <person name="Chaudhuri R.R."/>
            <person name="La Ragione R."/>
            <person name="Hildebrand F."/>
            <person name="Pallen M.J."/>
        </authorList>
    </citation>
    <scope>NUCLEOTIDE SEQUENCE</scope>
    <source>
        <strain evidence="1">ChiSjej1B19-7085</strain>
    </source>
</reference>
<name>A0A9D1J286_9FIRM</name>
<accession>A0A9D1J286</accession>
<dbReference type="EMBL" id="DVHF01000133">
    <property type="protein sequence ID" value="HIR58103.1"/>
    <property type="molecule type" value="Genomic_DNA"/>
</dbReference>
<evidence type="ECO:0000313" key="2">
    <source>
        <dbReference type="Proteomes" id="UP000886785"/>
    </source>
</evidence>
<organism evidence="1 2">
    <name type="scientific">Candidatus Gallacutalibacter pullicola</name>
    <dbReference type="NCBI Taxonomy" id="2840830"/>
    <lineage>
        <taxon>Bacteria</taxon>
        <taxon>Bacillati</taxon>
        <taxon>Bacillota</taxon>
        <taxon>Clostridia</taxon>
        <taxon>Eubacteriales</taxon>
        <taxon>Candidatus Gallacutalibacter</taxon>
    </lineage>
</organism>
<proteinExistence type="predicted"/>